<dbReference type="Proteomes" id="UP000182258">
    <property type="component" value="Unassembled WGS sequence"/>
</dbReference>
<dbReference type="STRING" id="728005.SAMN04488059_14219"/>
<keyword evidence="1" id="KW-0479">Metal-binding</keyword>
<evidence type="ECO:0000313" key="3">
    <source>
        <dbReference type="EMBL" id="KKC32248.1"/>
    </source>
</evidence>
<sequence>MAPEWLITDPAVLEFYTSERCHITELMNTPLSPETSLAVARVEPGVTTQLHALSGIAERYVVRKGKGLIEVNGQTSPVVVGDQVVIGAGVSQRITNMGATDLEFYCLCTPRFTPESYVNLEG</sequence>
<dbReference type="AlphaFoldDB" id="A0A0F5PUE2"/>
<dbReference type="SUPFAM" id="SSF51182">
    <property type="entry name" value="RmlC-like cupins"/>
    <property type="match status" value="1"/>
</dbReference>
<organism evidence="4 6">
    <name type="scientific">Devosia psychrophila</name>
    <dbReference type="NCBI Taxonomy" id="728005"/>
    <lineage>
        <taxon>Bacteria</taxon>
        <taxon>Pseudomonadati</taxon>
        <taxon>Pseudomonadota</taxon>
        <taxon>Alphaproteobacteria</taxon>
        <taxon>Hyphomicrobiales</taxon>
        <taxon>Devosiaceae</taxon>
        <taxon>Devosia</taxon>
    </lineage>
</organism>
<dbReference type="InterPro" id="IPR014710">
    <property type="entry name" value="RmlC-like_jellyroll"/>
</dbReference>
<feature type="domain" description="Cupin type-2" evidence="2">
    <location>
        <begin position="39"/>
        <end position="107"/>
    </location>
</feature>
<keyword evidence="5" id="KW-1185">Reference proteome</keyword>
<dbReference type="EMBL" id="FOMB01000042">
    <property type="protein sequence ID" value="SFD33638.1"/>
    <property type="molecule type" value="Genomic_DNA"/>
</dbReference>
<dbReference type="Gene3D" id="2.60.120.10">
    <property type="entry name" value="Jelly Rolls"/>
    <property type="match status" value="1"/>
</dbReference>
<accession>A0A0F5PUE2</accession>
<evidence type="ECO:0000313" key="5">
    <source>
        <dbReference type="Proteomes" id="UP000033519"/>
    </source>
</evidence>
<proteinExistence type="predicted"/>
<dbReference type="Pfam" id="PF07883">
    <property type="entry name" value="Cupin_2"/>
    <property type="match status" value="1"/>
</dbReference>
<evidence type="ECO:0000313" key="4">
    <source>
        <dbReference type="EMBL" id="SFD33638.1"/>
    </source>
</evidence>
<dbReference type="CDD" id="cd02214">
    <property type="entry name" value="cupin_MJ1618"/>
    <property type="match status" value="1"/>
</dbReference>
<dbReference type="GO" id="GO:0046872">
    <property type="term" value="F:metal ion binding"/>
    <property type="evidence" value="ECO:0007669"/>
    <property type="project" value="UniProtKB-KW"/>
</dbReference>
<reference evidence="4 6" key="2">
    <citation type="submission" date="2016-10" db="EMBL/GenBank/DDBJ databases">
        <authorList>
            <person name="de Groot N.N."/>
        </authorList>
    </citation>
    <scope>NUCLEOTIDE SEQUENCE [LARGE SCALE GENOMIC DNA]</scope>
    <source>
        <strain evidence="4 6">CGMCC 1.10210</strain>
    </source>
</reference>
<dbReference type="PATRIC" id="fig|728005.3.peg.1226"/>
<dbReference type="OrthoDB" id="7870362at2"/>
<dbReference type="PANTHER" id="PTHR35848">
    <property type="entry name" value="OXALATE-BINDING PROTEIN"/>
    <property type="match status" value="1"/>
</dbReference>
<dbReference type="PANTHER" id="PTHR35848:SF6">
    <property type="entry name" value="CUPIN TYPE-2 DOMAIN-CONTAINING PROTEIN"/>
    <property type="match status" value="1"/>
</dbReference>
<dbReference type="InterPro" id="IPR011051">
    <property type="entry name" value="RmlC_Cupin_sf"/>
</dbReference>
<dbReference type="RefSeq" id="WP_046171841.1">
    <property type="nucleotide sequence ID" value="NZ_FOMB01000042.1"/>
</dbReference>
<evidence type="ECO:0000256" key="1">
    <source>
        <dbReference type="ARBA" id="ARBA00022723"/>
    </source>
</evidence>
<reference evidence="3 5" key="1">
    <citation type="submission" date="2015-03" db="EMBL/GenBank/DDBJ databases">
        <authorList>
            <person name="Lepp D."/>
            <person name="Hassan Y.I."/>
            <person name="Li X.-Z."/>
            <person name="Zhou T."/>
        </authorList>
    </citation>
    <scope>NUCLEOTIDE SEQUENCE [LARGE SCALE GENOMIC DNA]</scope>
    <source>
        <strain evidence="3 5">Cr7-05</strain>
    </source>
</reference>
<dbReference type="InterPro" id="IPR051610">
    <property type="entry name" value="GPI/OXD"/>
</dbReference>
<gene>
    <name evidence="4" type="ORF">SAMN04488059_14219</name>
    <name evidence="3" type="ORF">WH91_15140</name>
</gene>
<name>A0A0F5PUE2_9HYPH</name>
<evidence type="ECO:0000313" key="6">
    <source>
        <dbReference type="Proteomes" id="UP000182258"/>
    </source>
</evidence>
<dbReference type="InterPro" id="IPR013096">
    <property type="entry name" value="Cupin_2"/>
</dbReference>
<dbReference type="Proteomes" id="UP000033519">
    <property type="component" value="Unassembled WGS sequence"/>
</dbReference>
<protein>
    <submittedName>
        <fullName evidence="3 4">Cupin</fullName>
    </submittedName>
</protein>
<dbReference type="EMBL" id="LAPV01000140">
    <property type="protein sequence ID" value="KKC32248.1"/>
    <property type="molecule type" value="Genomic_DNA"/>
</dbReference>
<evidence type="ECO:0000259" key="2">
    <source>
        <dbReference type="Pfam" id="PF07883"/>
    </source>
</evidence>